<dbReference type="GO" id="GO:0022627">
    <property type="term" value="C:cytosolic small ribosomal subunit"/>
    <property type="evidence" value="ECO:0007669"/>
    <property type="project" value="TreeGrafter"/>
</dbReference>
<evidence type="ECO:0000256" key="5">
    <source>
        <dbReference type="HAMAP-Rule" id="MF_00532"/>
    </source>
</evidence>
<dbReference type="PANTHER" id="PTHR21569">
    <property type="entry name" value="RIBOSOMAL PROTEIN S9"/>
    <property type="match status" value="1"/>
</dbReference>
<dbReference type="GO" id="GO:0003735">
    <property type="term" value="F:structural constituent of ribosome"/>
    <property type="evidence" value="ECO:0007669"/>
    <property type="project" value="InterPro"/>
</dbReference>
<gene>
    <name evidence="5 8" type="primary">rpsI</name>
    <name evidence="8" type="ORF">FJZ47_04920</name>
</gene>
<evidence type="ECO:0000256" key="1">
    <source>
        <dbReference type="ARBA" id="ARBA00005251"/>
    </source>
</evidence>
<comment type="similarity">
    <text evidence="1 5 6">Belongs to the universal ribosomal protein uS9 family.</text>
</comment>
<keyword evidence="2 5" id="KW-0689">Ribosomal protein</keyword>
<reference evidence="8" key="1">
    <citation type="submission" date="2019-03" db="EMBL/GenBank/DDBJ databases">
        <title>Lake Tanganyika Metagenome-Assembled Genomes (MAGs).</title>
        <authorList>
            <person name="Tran P."/>
        </authorList>
    </citation>
    <scope>NUCLEOTIDE SEQUENCE</scope>
    <source>
        <strain evidence="8">K_DeepCast_65m_m2_066</strain>
    </source>
</reference>
<accession>A0A937W0L5</accession>
<evidence type="ECO:0000313" key="9">
    <source>
        <dbReference type="Proteomes" id="UP000712673"/>
    </source>
</evidence>
<dbReference type="InterPro" id="IPR020574">
    <property type="entry name" value="Ribosomal_uS9_CS"/>
</dbReference>
<dbReference type="FunFam" id="3.30.230.10:FF:000001">
    <property type="entry name" value="30S ribosomal protein S9"/>
    <property type="match status" value="1"/>
</dbReference>
<evidence type="ECO:0000256" key="4">
    <source>
        <dbReference type="ARBA" id="ARBA00035259"/>
    </source>
</evidence>
<dbReference type="PANTHER" id="PTHR21569:SF1">
    <property type="entry name" value="SMALL RIBOSOMAL SUBUNIT PROTEIN US9M"/>
    <property type="match status" value="1"/>
</dbReference>
<dbReference type="Proteomes" id="UP000712673">
    <property type="component" value="Unassembled WGS sequence"/>
</dbReference>
<proteinExistence type="inferred from homology"/>
<dbReference type="NCBIfam" id="NF001099">
    <property type="entry name" value="PRK00132.1"/>
    <property type="match status" value="1"/>
</dbReference>
<dbReference type="Gene3D" id="3.30.230.10">
    <property type="match status" value="1"/>
</dbReference>
<feature type="region of interest" description="Disordered" evidence="7">
    <location>
        <begin position="110"/>
        <end position="131"/>
    </location>
</feature>
<dbReference type="SUPFAM" id="SSF54211">
    <property type="entry name" value="Ribosomal protein S5 domain 2-like"/>
    <property type="match status" value="1"/>
</dbReference>
<dbReference type="HAMAP" id="MF_00532_B">
    <property type="entry name" value="Ribosomal_uS9_B"/>
    <property type="match status" value="1"/>
</dbReference>
<protein>
    <recommendedName>
        <fullName evidence="4 5">Small ribosomal subunit protein uS9</fullName>
    </recommendedName>
</protein>
<sequence length="131" mass="14828">MAEGIRYYDTGKRKSAIARVWLMPGNGKITINRRPLDTYFPIEAHQTIIAEPFRITQTSGQYDALITVHGGGISGQAAAIRHGISKSLLHTDATLRPVLKQAGFLTRDSRVKERKKYGQKKARKRFQYSKR</sequence>
<dbReference type="InterPro" id="IPR023035">
    <property type="entry name" value="Ribosomal_uS9_bac/plastid"/>
</dbReference>
<dbReference type="InterPro" id="IPR000754">
    <property type="entry name" value="Ribosomal_uS9"/>
</dbReference>
<comment type="caution">
    <text evidence="8">The sequence shown here is derived from an EMBL/GenBank/DDBJ whole genome shotgun (WGS) entry which is preliminary data.</text>
</comment>
<dbReference type="InterPro" id="IPR014721">
    <property type="entry name" value="Ribsml_uS5_D2-typ_fold_subgr"/>
</dbReference>
<evidence type="ECO:0000256" key="2">
    <source>
        <dbReference type="ARBA" id="ARBA00022980"/>
    </source>
</evidence>
<dbReference type="AlphaFoldDB" id="A0A937W0L5"/>
<dbReference type="InterPro" id="IPR020568">
    <property type="entry name" value="Ribosomal_Su5_D2-typ_SF"/>
</dbReference>
<dbReference type="GO" id="GO:0003723">
    <property type="term" value="F:RNA binding"/>
    <property type="evidence" value="ECO:0007669"/>
    <property type="project" value="TreeGrafter"/>
</dbReference>
<dbReference type="PROSITE" id="PS00360">
    <property type="entry name" value="RIBOSOMAL_S9"/>
    <property type="match status" value="1"/>
</dbReference>
<evidence type="ECO:0000256" key="6">
    <source>
        <dbReference type="RuleBase" id="RU003815"/>
    </source>
</evidence>
<name>A0A937W0L5_UNCTE</name>
<dbReference type="GO" id="GO:0006412">
    <property type="term" value="P:translation"/>
    <property type="evidence" value="ECO:0007669"/>
    <property type="project" value="UniProtKB-UniRule"/>
</dbReference>
<keyword evidence="3 5" id="KW-0687">Ribonucleoprotein</keyword>
<evidence type="ECO:0000256" key="3">
    <source>
        <dbReference type="ARBA" id="ARBA00023274"/>
    </source>
</evidence>
<evidence type="ECO:0000256" key="7">
    <source>
        <dbReference type="SAM" id="MobiDB-lite"/>
    </source>
</evidence>
<evidence type="ECO:0000313" key="8">
    <source>
        <dbReference type="EMBL" id="MBM3223132.1"/>
    </source>
</evidence>
<feature type="compositionally biased region" description="Basic residues" evidence="7">
    <location>
        <begin position="112"/>
        <end position="131"/>
    </location>
</feature>
<dbReference type="Pfam" id="PF00380">
    <property type="entry name" value="Ribosomal_S9"/>
    <property type="match status" value="1"/>
</dbReference>
<organism evidence="8 9">
    <name type="scientific">Tectimicrobiota bacterium</name>
    <dbReference type="NCBI Taxonomy" id="2528274"/>
    <lineage>
        <taxon>Bacteria</taxon>
        <taxon>Pseudomonadati</taxon>
        <taxon>Nitrospinota/Tectimicrobiota group</taxon>
        <taxon>Candidatus Tectimicrobiota</taxon>
    </lineage>
</organism>
<dbReference type="EMBL" id="VGLS01000098">
    <property type="protein sequence ID" value="MBM3223132.1"/>
    <property type="molecule type" value="Genomic_DNA"/>
</dbReference>